<dbReference type="InterPro" id="IPR005119">
    <property type="entry name" value="LysR_subst-bd"/>
</dbReference>
<dbReference type="EMBL" id="SMGR01000001">
    <property type="protein sequence ID" value="TCL10282.1"/>
    <property type="molecule type" value="Genomic_DNA"/>
</dbReference>
<name>A0A4R1NYI1_9RHOB</name>
<dbReference type="InterPro" id="IPR036390">
    <property type="entry name" value="WH_DNA-bd_sf"/>
</dbReference>
<dbReference type="Gene3D" id="1.10.10.10">
    <property type="entry name" value="Winged helix-like DNA-binding domain superfamily/Winged helix DNA-binding domain"/>
    <property type="match status" value="1"/>
</dbReference>
<sequence>MESNPVIDQRIKFRHIQCFVEICHEKSLKAAAKKLFLTQPAISKTLRELESILDGVLLIRNRGGVSLTPKGEVFYQFAEMSLQALQQGLDGVQEVSVGGNKRLSVGALPSVAARLMPDVSLEFAQLAPQTVLHVLDGPHGFLVERLRLGELDLVIGRLGQPETMDGVSFTQLYEERVVFVVRPDHPLIQNPDLMLVRDFPVIYPSKGSAIRSLVDRFLIAHGIGGLDQQLETVSGAFGRVHTQKTDAVWIISEGVVANELAAGRLVALPFDTSMTHGPVGLMYRHHDGLSPHARVFELAVEKVLKAGGPLGAANTIPK</sequence>
<dbReference type="Gene3D" id="3.40.190.10">
    <property type="entry name" value="Periplasmic binding protein-like II"/>
    <property type="match status" value="2"/>
</dbReference>
<dbReference type="Pfam" id="PF03466">
    <property type="entry name" value="LysR_substrate"/>
    <property type="match status" value="1"/>
</dbReference>
<dbReference type="GO" id="GO:0005829">
    <property type="term" value="C:cytosol"/>
    <property type="evidence" value="ECO:0007669"/>
    <property type="project" value="TreeGrafter"/>
</dbReference>
<dbReference type="PANTHER" id="PTHR30419">
    <property type="entry name" value="HTH-TYPE TRANSCRIPTIONAL REGULATOR YBHD"/>
    <property type="match status" value="1"/>
</dbReference>
<evidence type="ECO:0000313" key="7">
    <source>
        <dbReference type="Proteomes" id="UP000295673"/>
    </source>
</evidence>
<organism evidence="6 7">
    <name type="scientific">Shimia isoporae</name>
    <dbReference type="NCBI Taxonomy" id="647720"/>
    <lineage>
        <taxon>Bacteria</taxon>
        <taxon>Pseudomonadati</taxon>
        <taxon>Pseudomonadota</taxon>
        <taxon>Alphaproteobacteria</taxon>
        <taxon>Rhodobacterales</taxon>
        <taxon>Roseobacteraceae</taxon>
    </lineage>
</organism>
<dbReference type="SUPFAM" id="SSF46785">
    <property type="entry name" value="Winged helix' DNA-binding domain"/>
    <property type="match status" value="1"/>
</dbReference>
<dbReference type="Pfam" id="PF00126">
    <property type="entry name" value="HTH_1"/>
    <property type="match status" value="1"/>
</dbReference>
<evidence type="ECO:0000256" key="2">
    <source>
        <dbReference type="ARBA" id="ARBA00023015"/>
    </source>
</evidence>
<comment type="caution">
    <text evidence="6">The sequence shown here is derived from an EMBL/GenBank/DDBJ whole genome shotgun (WGS) entry which is preliminary data.</text>
</comment>
<evidence type="ECO:0000256" key="3">
    <source>
        <dbReference type="ARBA" id="ARBA00023125"/>
    </source>
</evidence>
<evidence type="ECO:0000256" key="1">
    <source>
        <dbReference type="ARBA" id="ARBA00009437"/>
    </source>
</evidence>
<keyword evidence="3" id="KW-0238">DNA-binding</keyword>
<evidence type="ECO:0000259" key="5">
    <source>
        <dbReference type="PROSITE" id="PS50931"/>
    </source>
</evidence>
<dbReference type="SUPFAM" id="SSF53850">
    <property type="entry name" value="Periplasmic binding protein-like II"/>
    <property type="match status" value="1"/>
</dbReference>
<feature type="domain" description="HTH lysR-type" evidence="5">
    <location>
        <begin position="11"/>
        <end position="68"/>
    </location>
</feature>
<dbReference type="PRINTS" id="PR00039">
    <property type="entry name" value="HTHLYSR"/>
</dbReference>
<comment type="similarity">
    <text evidence="1">Belongs to the LysR transcriptional regulatory family.</text>
</comment>
<dbReference type="RefSeq" id="WP_243694351.1">
    <property type="nucleotide sequence ID" value="NZ_SMGR01000001.1"/>
</dbReference>
<proteinExistence type="inferred from homology"/>
<dbReference type="PANTHER" id="PTHR30419:SF8">
    <property type="entry name" value="NITROGEN ASSIMILATION TRANSCRIPTIONAL ACTIVATOR-RELATED"/>
    <property type="match status" value="1"/>
</dbReference>
<reference evidence="6 7" key="1">
    <citation type="submission" date="2019-03" db="EMBL/GenBank/DDBJ databases">
        <title>Genomic Encyclopedia of Archaeal and Bacterial Type Strains, Phase II (KMG-II): from individual species to whole genera.</title>
        <authorList>
            <person name="Goeker M."/>
        </authorList>
    </citation>
    <scope>NUCLEOTIDE SEQUENCE [LARGE SCALE GENOMIC DNA]</scope>
    <source>
        <strain evidence="6 7">DSM 26433</strain>
    </source>
</reference>
<dbReference type="InterPro" id="IPR036388">
    <property type="entry name" value="WH-like_DNA-bd_sf"/>
</dbReference>
<dbReference type="Proteomes" id="UP000295673">
    <property type="component" value="Unassembled WGS sequence"/>
</dbReference>
<dbReference type="AlphaFoldDB" id="A0A4R1NYI1"/>
<protein>
    <submittedName>
        <fullName evidence="6">LysR family pca operon transcriptional activator</fullName>
    </submittedName>
</protein>
<dbReference type="PROSITE" id="PS50931">
    <property type="entry name" value="HTH_LYSR"/>
    <property type="match status" value="1"/>
</dbReference>
<dbReference type="NCBIfam" id="TIGR02424">
    <property type="entry name" value="TF_pcaQ"/>
    <property type="match status" value="1"/>
</dbReference>
<keyword evidence="4" id="KW-0804">Transcription</keyword>
<keyword evidence="2" id="KW-0805">Transcription regulation</keyword>
<gene>
    <name evidence="6" type="ORF">BXY66_2351</name>
</gene>
<evidence type="ECO:0000256" key="4">
    <source>
        <dbReference type="ARBA" id="ARBA00023163"/>
    </source>
</evidence>
<accession>A0A4R1NYI1</accession>
<dbReference type="InterPro" id="IPR012787">
    <property type="entry name" value="TF_PcaQ"/>
</dbReference>
<dbReference type="GO" id="GO:0003677">
    <property type="term" value="F:DNA binding"/>
    <property type="evidence" value="ECO:0007669"/>
    <property type="project" value="UniProtKB-KW"/>
</dbReference>
<keyword evidence="7" id="KW-1185">Reference proteome</keyword>
<dbReference type="InterPro" id="IPR000847">
    <property type="entry name" value="LysR_HTH_N"/>
</dbReference>
<evidence type="ECO:0000313" key="6">
    <source>
        <dbReference type="EMBL" id="TCL10282.1"/>
    </source>
</evidence>
<dbReference type="GO" id="GO:0019619">
    <property type="term" value="P:3,4-dihydroxybenzoate catabolic process"/>
    <property type="evidence" value="ECO:0007669"/>
    <property type="project" value="InterPro"/>
</dbReference>
<dbReference type="GO" id="GO:0003700">
    <property type="term" value="F:DNA-binding transcription factor activity"/>
    <property type="evidence" value="ECO:0007669"/>
    <property type="project" value="InterPro"/>
</dbReference>
<dbReference type="InterPro" id="IPR050950">
    <property type="entry name" value="HTH-type_LysR_regulators"/>
</dbReference>
<dbReference type="GO" id="GO:0045893">
    <property type="term" value="P:positive regulation of DNA-templated transcription"/>
    <property type="evidence" value="ECO:0007669"/>
    <property type="project" value="InterPro"/>
</dbReference>